<keyword evidence="8" id="KW-1185">Reference proteome</keyword>
<feature type="region of interest" description="Disordered" evidence="5">
    <location>
        <begin position="83"/>
        <end position="126"/>
    </location>
</feature>
<evidence type="ECO:0000313" key="8">
    <source>
        <dbReference type="Proteomes" id="UP000695562"/>
    </source>
</evidence>
<organism evidence="7 8">
    <name type="scientific">Polysphondylium violaceum</name>
    <dbReference type="NCBI Taxonomy" id="133409"/>
    <lineage>
        <taxon>Eukaryota</taxon>
        <taxon>Amoebozoa</taxon>
        <taxon>Evosea</taxon>
        <taxon>Eumycetozoa</taxon>
        <taxon>Dictyostelia</taxon>
        <taxon>Dictyosteliales</taxon>
        <taxon>Dictyosteliaceae</taxon>
        <taxon>Polysphondylium</taxon>
    </lineage>
</organism>
<name>A0A8J4VA62_9MYCE</name>
<dbReference type="AlphaFoldDB" id="A0A8J4VA62"/>
<dbReference type="PANTHER" id="PTHR24206">
    <property type="entry name" value="OS06G0237300 PROTEIN"/>
    <property type="match status" value="1"/>
</dbReference>
<comment type="caution">
    <text evidence="7">The sequence shown here is derived from an EMBL/GenBank/DDBJ whole genome shotgun (WGS) entry which is preliminary data.</text>
</comment>
<reference evidence="7" key="1">
    <citation type="submission" date="2020-01" db="EMBL/GenBank/DDBJ databases">
        <title>Development of genomics and gene disruption for Polysphondylium violaceum indicates a role for the polyketide synthase stlB in stalk morphogenesis.</title>
        <authorList>
            <person name="Narita B."/>
            <person name="Kawabe Y."/>
            <person name="Kin K."/>
            <person name="Saito T."/>
            <person name="Gibbs R."/>
            <person name="Kuspa A."/>
            <person name="Muzny D."/>
            <person name="Queller D."/>
            <person name="Richards S."/>
            <person name="Strassman J."/>
            <person name="Sucgang R."/>
            <person name="Worley K."/>
            <person name="Schaap P."/>
        </authorList>
    </citation>
    <scope>NUCLEOTIDE SEQUENCE</scope>
    <source>
        <strain evidence="7">QSvi11</strain>
    </source>
</reference>
<dbReference type="Proteomes" id="UP000695562">
    <property type="component" value="Unassembled WGS sequence"/>
</dbReference>
<keyword evidence="3 4" id="KW-0440">LIM domain</keyword>
<dbReference type="SUPFAM" id="SSF57716">
    <property type="entry name" value="Glucocorticoid receptor-like (DNA-binding domain)"/>
    <property type="match status" value="2"/>
</dbReference>
<accession>A0A8J4VA62</accession>
<feature type="domain" description="LIM zinc-binding" evidence="6">
    <location>
        <begin position="8"/>
        <end position="68"/>
    </location>
</feature>
<keyword evidence="1 4" id="KW-0479">Metal-binding</keyword>
<dbReference type="PROSITE" id="PS50023">
    <property type="entry name" value="LIM_DOMAIN_2"/>
    <property type="match status" value="1"/>
</dbReference>
<proteinExistence type="predicted"/>
<evidence type="ECO:0000256" key="3">
    <source>
        <dbReference type="ARBA" id="ARBA00023038"/>
    </source>
</evidence>
<dbReference type="InterPro" id="IPR001781">
    <property type="entry name" value="Znf_LIM"/>
</dbReference>
<dbReference type="Gene3D" id="2.10.110.10">
    <property type="entry name" value="Cysteine Rich Protein"/>
    <property type="match status" value="1"/>
</dbReference>
<dbReference type="EMBL" id="AJWJ01000048">
    <property type="protein sequence ID" value="KAF2076814.1"/>
    <property type="molecule type" value="Genomic_DNA"/>
</dbReference>
<dbReference type="OrthoDB" id="15175at2759"/>
<keyword evidence="2 4" id="KW-0862">Zinc</keyword>
<protein>
    <recommendedName>
        <fullName evidence="6">LIM zinc-binding domain-containing protein</fullName>
    </recommendedName>
</protein>
<evidence type="ECO:0000259" key="6">
    <source>
        <dbReference type="PROSITE" id="PS50023"/>
    </source>
</evidence>
<evidence type="ECO:0000313" key="7">
    <source>
        <dbReference type="EMBL" id="KAF2076814.1"/>
    </source>
</evidence>
<dbReference type="SMART" id="SM00132">
    <property type="entry name" value="LIM"/>
    <property type="match status" value="1"/>
</dbReference>
<evidence type="ECO:0000256" key="1">
    <source>
        <dbReference type="ARBA" id="ARBA00022723"/>
    </source>
</evidence>
<evidence type="ECO:0000256" key="4">
    <source>
        <dbReference type="PROSITE-ProRule" id="PRU00125"/>
    </source>
</evidence>
<gene>
    <name evidence="7" type="ORF">CYY_001891</name>
</gene>
<dbReference type="FunFam" id="2.10.110.10:FF:000002">
    <property type="entry name" value="LIM domain and actin-binding 1"/>
    <property type="match status" value="1"/>
</dbReference>
<evidence type="ECO:0000256" key="2">
    <source>
        <dbReference type="ARBA" id="ARBA00022833"/>
    </source>
</evidence>
<feature type="compositionally biased region" description="Low complexity" evidence="5">
    <location>
        <begin position="98"/>
        <end position="126"/>
    </location>
</feature>
<evidence type="ECO:0000256" key="5">
    <source>
        <dbReference type="SAM" id="MobiDB-lite"/>
    </source>
</evidence>
<dbReference type="GO" id="GO:0046872">
    <property type="term" value="F:metal ion binding"/>
    <property type="evidence" value="ECO:0007669"/>
    <property type="project" value="UniProtKB-KW"/>
</dbReference>
<sequence length="126" mass="13811">MSRFGSTEKCIVCTKTVYPNDKLAADERIFHKACFRCTVCNNALKLGNYASMESKSYCKPCFKKLFFSKGNYSEGFGKLKPQHQHEFNKTGALPGGPAPADTADAAPVEESTPIEPEQPTPIEATV</sequence>
<dbReference type="PROSITE" id="PS00478">
    <property type="entry name" value="LIM_DOMAIN_1"/>
    <property type="match status" value="1"/>
</dbReference>
<dbReference type="Pfam" id="PF00412">
    <property type="entry name" value="LIM"/>
    <property type="match status" value="1"/>
</dbReference>